<accession>A0ABX3EL40</accession>
<reference evidence="1 2" key="1">
    <citation type="submission" date="2016-03" db="EMBL/GenBank/DDBJ databases">
        <authorList>
            <person name="Sant'Anna F.H."/>
            <person name="Ambrosini A."/>
            <person name="Souza R."/>
            <person name="Bach E."/>
            <person name="Fernandes G."/>
            <person name="Balsanelli E."/>
            <person name="Baura V.A."/>
            <person name="Souza E.M."/>
            <person name="Passaglia L."/>
        </authorList>
    </citation>
    <scope>NUCLEOTIDE SEQUENCE [LARGE SCALE GENOMIC DNA]</scope>
    <source>
        <strain evidence="1 2">P26E</strain>
    </source>
</reference>
<protein>
    <recommendedName>
        <fullName evidence="3">Helix-turn-helix conjugative transposon-like domain-containing protein</fullName>
    </recommendedName>
</protein>
<evidence type="ECO:0008006" key="3">
    <source>
        <dbReference type="Google" id="ProtNLM"/>
    </source>
</evidence>
<evidence type="ECO:0000313" key="2">
    <source>
        <dbReference type="Proteomes" id="UP000186058"/>
    </source>
</evidence>
<dbReference type="EMBL" id="LVWI01000062">
    <property type="protein sequence ID" value="OKP83258.1"/>
    <property type="molecule type" value="Genomic_DNA"/>
</dbReference>
<keyword evidence="2" id="KW-1185">Reference proteome</keyword>
<proteinExistence type="predicted"/>
<organism evidence="1 2">
    <name type="scientific">Paenibacillus helianthi</name>
    <dbReference type="NCBI Taxonomy" id="1349432"/>
    <lineage>
        <taxon>Bacteria</taxon>
        <taxon>Bacillati</taxon>
        <taxon>Bacillota</taxon>
        <taxon>Bacilli</taxon>
        <taxon>Bacillales</taxon>
        <taxon>Paenibacillaceae</taxon>
        <taxon>Paenibacillus</taxon>
    </lineage>
</organism>
<sequence>MQKEVASEPITNSEFLNLLNAARNKDSDATLQLLELYKPDILRLGRFIHLPKEDVSSEIIVEFLELIYREKK</sequence>
<gene>
    <name evidence="1" type="ORF">A3844_22650</name>
</gene>
<comment type="caution">
    <text evidence="1">The sequence shown here is derived from an EMBL/GenBank/DDBJ whole genome shotgun (WGS) entry which is preliminary data.</text>
</comment>
<name>A0ABX3EL40_9BACL</name>
<dbReference type="Proteomes" id="UP000186058">
    <property type="component" value="Unassembled WGS sequence"/>
</dbReference>
<evidence type="ECO:0000313" key="1">
    <source>
        <dbReference type="EMBL" id="OKP83258.1"/>
    </source>
</evidence>